<gene>
    <name evidence="2" type="ORF">KIN20_025995</name>
</gene>
<feature type="compositionally biased region" description="Basic and acidic residues" evidence="1">
    <location>
        <begin position="25"/>
        <end position="49"/>
    </location>
</feature>
<protein>
    <submittedName>
        <fullName evidence="2">Uncharacterized protein</fullName>
    </submittedName>
</protein>
<feature type="region of interest" description="Disordered" evidence="1">
    <location>
        <begin position="25"/>
        <end position="50"/>
    </location>
</feature>
<reference evidence="2" key="1">
    <citation type="submission" date="2021-06" db="EMBL/GenBank/DDBJ databases">
        <title>Parelaphostrongylus tenuis whole genome reference sequence.</title>
        <authorList>
            <person name="Garwood T.J."/>
            <person name="Larsen P.A."/>
            <person name="Fountain-Jones N.M."/>
            <person name="Garbe J.R."/>
            <person name="Macchietto M.G."/>
            <person name="Kania S.A."/>
            <person name="Gerhold R.W."/>
            <person name="Richards J.E."/>
            <person name="Wolf T.M."/>
        </authorList>
    </citation>
    <scope>NUCLEOTIDE SEQUENCE</scope>
    <source>
        <strain evidence="2">MNPRO001-30</strain>
        <tissue evidence="2">Meninges</tissue>
    </source>
</reference>
<name>A0AAD5NC85_PARTN</name>
<evidence type="ECO:0000313" key="2">
    <source>
        <dbReference type="EMBL" id="KAJ1365614.1"/>
    </source>
</evidence>
<organism evidence="2 3">
    <name type="scientific">Parelaphostrongylus tenuis</name>
    <name type="common">Meningeal worm</name>
    <dbReference type="NCBI Taxonomy" id="148309"/>
    <lineage>
        <taxon>Eukaryota</taxon>
        <taxon>Metazoa</taxon>
        <taxon>Ecdysozoa</taxon>
        <taxon>Nematoda</taxon>
        <taxon>Chromadorea</taxon>
        <taxon>Rhabditida</taxon>
        <taxon>Rhabditina</taxon>
        <taxon>Rhabditomorpha</taxon>
        <taxon>Strongyloidea</taxon>
        <taxon>Metastrongylidae</taxon>
        <taxon>Parelaphostrongylus</taxon>
    </lineage>
</organism>
<dbReference type="EMBL" id="JAHQIW010005317">
    <property type="protein sequence ID" value="KAJ1365614.1"/>
    <property type="molecule type" value="Genomic_DNA"/>
</dbReference>
<accession>A0AAD5NC85</accession>
<dbReference type="AlphaFoldDB" id="A0AAD5NC85"/>
<evidence type="ECO:0000313" key="3">
    <source>
        <dbReference type="Proteomes" id="UP001196413"/>
    </source>
</evidence>
<comment type="caution">
    <text evidence="2">The sequence shown here is derived from an EMBL/GenBank/DDBJ whole genome shotgun (WGS) entry which is preliminary data.</text>
</comment>
<evidence type="ECO:0000256" key="1">
    <source>
        <dbReference type="SAM" id="MobiDB-lite"/>
    </source>
</evidence>
<dbReference type="Proteomes" id="UP001196413">
    <property type="component" value="Unassembled WGS sequence"/>
</dbReference>
<keyword evidence="3" id="KW-1185">Reference proteome</keyword>
<proteinExistence type="predicted"/>
<sequence>MSTEIAIVNGCDGRTDKRTTEWRRRDADDATRRPDYYESENERIARETKSAQTRKNKYNIMVMYLFE</sequence>